<dbReference type="Pfam" id="PF25406">
    <property type="entry name" value="PH_31"/>
    <property type="match status" value="1"/>
</dbReference>
<organism evidence="3 4">
    <name type="scientific">Trypanosoma conorhini</name>
    <dbReference type="NCBI Taxonomy" id="83891"/>
    <lineage>
        <taxon>Eukaryota</taxon>
        <taxon>Discoba</taxon>
        <taxon>Euglenozoa</taxon>
        <taxon>Kinetoplastea</taxon>
        <taxon>Metakinetoplastina</taxon>
        <taxon>Trypanosomatida</taxon>
        <taxon>Trypanosomatidae</taxon>
        <taxon>Trypanosoma</taxon>
    </lineage>
</organism>
<accession>A0A422NTQ2</accession>
<feature type="domain" description="PH-like" evidence="2">
    <location>
        <begin position="37"/>
        <end position="211"/>
    </location>
</feature>
<dbReference type="AlphaFoldDB" id="A0A422NTQ2"/>
<feature type="region of interest" description="Disordered" evidence="1">
    <location>
        <begin position="1"/>
        <end position="36"/>
    </location>
</feature>
<protein>
    <recommendedName>
        <fullName evidence="2">PH-like domain-containing protein</fullName>
    </recommendedName>
</protein>
<gene>
    <name evidence="3" type="ORF">Tco025E_07087</name>
</gene>
<evidence type="ECO:0000313" key="3">
    <source>
        <dbReference type="EMBL" id="RNF08830.1"/>
    </source>
</evidence>
<evidence type="ECO:0000256" key="1">
    <source>
        <dbReference type="SAM" id="MobiDB-lite"/>
    </source>
</evidence>
<feature type="compositionally biased region" description="Basic and acidic residues" evidence="1">
    <location>
        <begin position="7"/>
        <end position="22"/>
    </location>
</feature>
<evidence type="ECO:0000259" key="2">
    <source>
        <dbReference type="Pfam" id="PF25406"/>
    </source>
</evidence>
<dbReference type="RefSeq" id="XP_029225919.1">
    <property type="nucleotide sequence ID" value="XM_029373954.1"/>
</dbReference>
<dbReference type="InterPro" id="IPR057608">
    <property type="entry name" value="PH_2_kinetoplastids"/>
</dbReference>
<evidence type="ECO:0000313" key="4">
    <source>
        <dbReference type="Proteomes" id="UP000284403"/>
    </source>
</evidence>
<comment type="caution">
    <text evidence="3">The sequence shown here is derived from an EMBL/GenBank/DDBJ whole genome shotgun (WGS) entry which is preliminary data.</text>
</comment>
<sequence length="217" mass="23971">MPPSDEDQLRKSTFDTQGHSRPDVTSFSTPSQPFSQPSPSSLLLALVKDVALRRGVCSPAIPPEVVIAFENCVRRGTPMLKFVLHDAPHERFFMIKFLDPKVYGAEAGPVLCWYTNARSSTVRRYLPLANLIAAIDGGDGHPAVEKRMVRPGVIKGAAFNLKANYLGADHILQWHFSSPAGEEELLAVKLLCKKSYVAWRIVTEFFSKTGSVLMPSM</sequence>
<proteinExistence type="predicted"/>
<keyword evidence="4" id="KW-1185">Reference proteome</keyword>
<dbReference type="Proteomes" id="UP000284403">
    <property type="component" value="Unassembled WGS sequence"/>
</dbReference>
<reference evidence="3 4" key="1">
    <citation type="journal article" date="2018" name="BMC Genomics">
        <title>Genomic comparison of Trypanosoma conorhini and Trypanosoma rangeli to Trypanosoma cruzi strains of high and low virulence.</title>
        <authorList>
            <person name="Bradwell K.R."/>
            <person name="Koparde V.N."/>
            <person name="Matveyev A.V."/>
            <person name="Serrano M.G."/>
            <person name="Alves J.M."/>
            <person name="Parikh H."/>
            <person name="Huang B."/>
            <person name="Lee V."/>
            <person name="Espinosa-Alvarez O."/>
            <person name="Ortiz P.A."/>
            <person name="Costa-Martins A.G."/>
            <person name="Teixeira M.M."/>
            <person name="Buck G.A."/>
        </authorList>
    </citation>
    <scope>NUCLEOTIDE SEQUENCE [LARGE SCALE GENOMIC DNA]</scope>
    <source>
        <strain evidence="3 4">025E</strain>
    </source>
</reference>
<dbReference type="EMBL" id="MKKU01000526">
    <property type="protein sequence ID" value="RNF08830.1"/>
    <property type="molecule type" value="Genomic_DNA"/>
</dbReference>
<dbReference type="GeneID" id="40320698"/>
<feature type="compositionally biased region" description="Low complexity" evidence="1">
    <location>
        <begin position="25"/>
        <end position="36"/>
    </location>
</feature>
<dbReference type="OrthoDB" id="261850at2759"/>
<name>A0A422NTQ2_9TRYP</name>